<dbReference type="OrthoDB" id="1002091at2759"/>
<dbReference type="EMBL" id="AWWV01016108">
    <property type="protein sequence ID" value="OMO50565.1"/>
    <property type="molecule type" value="Genomic_DNA"/>
</dbReference>
<evidence type="ECO:0000313" key="3">
    <source>
        <dbReference type="EMBL" id="OMO50565.1"/>
    </source>
</evidence>
<sequence length="546" mass="62098">MTEEREAALQAEIQGLQKDQGEMKEQLDRTKNQMDRMMGMMESLTKRMKGKANQEEQNPVSERQKMVGLGMDDGPSNAAQTTVSPTTQTLPTSSPQSLFPPQTSSLYPYPPYLLPYVTQDSGAFKPRAPTDTSFMSDPNTMAIKPIEIPVAEKSKKDTSEDSKRLFNVLEEMIKGLEGPYGYYDVMDASELSLVSGLVVPEKFKVPEFEKFDGTKNPQNHLRSYARKMHPHTQDDKLLIHCFQFSLTDSASVWYNQLDPNKINSWTDLAKAFMTQYRYMLDLAPTRESLRNMERKPSETWKEYAQRWRDAASQVQSSIPEQELTSLFLQTLKPIFFEKLFHLKRFAEVVVAGEMLESGLNSGKIDGGEAVGFKKGQGNKKKETEVNVASQEGYQPKSSYGPYYPPLNYCHPYHYPINYYQPPSNTYQYPYPSANNVTSGASFMSKSSIVQPSALSSSLKAKERTPIEPIPYTYTELLLQLLQQGLVTRIQYTKTWQPPYPKWYDVNAYCDFHSGAQGHSTENCTRLKYVVQDLVKSGKLSFSKEKS</sequence>
<feature type="domain" description="Retrotransposon gag" evidence="2">
    <location>
        <begin position="242"/>
        <end position="332"/>
    </location>
</feature>
<dbReference type="InterPro" id="IPR005162">
    <property type="entry name" value="Retrotrans_gag_dom"/>
</dbReference>
<feature type="compositionally biased region" description="Low complexity" evidence="1">
    <location>
        <begin position="80"/>
        <end position="97"/>
    </location>
</feature>
<accession>A0A1R3FXM5</accession>
<dbReference type="PANTHER" id="PTHR33223:SF8">
    <property type="entry name" value="OS04G0172440 PROTEIN"/>
    <property type="match status" value="1"/>
</dbReference>
<dbReference type="OMA" id="RNMERKP"/>
<dbReference type="PANTHER" id="PTHR33223">
    <property type="entry name" value="CCHC-TYPE DOMAIN-CONTAINING PROTEIN"/>
    <property type="match status" value="1"/>
</dbReference>
<dbReference type="Gramene" id="OMO50565">
    <property type="protein sequence ID" value="OMO50565"/>
    <property type="gene ID" value="CCACVL1_30375"/>
</dbReference>
<gene>
    <name evidence="3" type="ORF">CCACVL1_30375</name>
</gene>
<comment type="caution">
    <text evidence="3">The sequence shown here is derived from an EMBL/GenBank/DDBJ whole genome shotgun (WGS) entry which is preliminary data.</text>
</comment>
<dbReference type="Proteomes" id="UP000188268">
    <property type="component" value="Unassembled WGS sequence"/>
</dbReference>
<keyword evidence="4" id="KW-1185">Reference proteome</keyword>
<dbReference type="AlphaFoldDB" id="A0A1R3FXM5"/>
<reference evidence="3 4" key="1">
    <citation type="submission" date="2013-09" db="EMBL/GenBank/DDBJ databases">
        <title>Corchorus capsularis genome sequencing.</title>
        <authorList>
            <person name="Alam M."/>
            <person name="Haque M.S."/>
            <person name="Islam M.S."/>
            <person name="Emdad E.M."/>
            <person name="Islam M.M."/>
            <person name="Ahmed B."/>
            <person name="Halim A."/>
            <person name="Hossen Q.M.M."/>
            <person name="Hossain M.Z."/>
            <person name="Ahmed R."/>
            <person name="Khan M.M."/>
            <person name="Islam R."/>
            <person name="Rashid M.M."/>
            <person name="Khan S.A."/>
            <person name="Rahman M.S."/>
            <person name="Alam M."/>
        </authorList>
    </citation>
    <scope>NUCLEOTIDE SEQUENCE [LARGE SCALE GENOMIC DNA]</scope>
    <source>
        <strain evidence="4">cv. CVL-1</strain>
        <tissue evidence="3">Whole seedling</tissue>
    </source>
</reference>
<evidence type="ECO:0000256" key="1">
    <source>
        <dbReference type="SAM" id="MobiDB-lite"/>
    </source>
</evidence>
<proteinExistence type="predicted"/>
<organism evidence="3 4">
    <name type="scientific">Corchorus capsularis</name>
    <name type="common">Jute</name>
    <dbReference type="NCBI Taxonomy" id="210143"/>
    <lineage>
        <taxon>Eukaryota</taxon>
        <taxon>Viridiplantae</taxon>
        <taxon>Streptophyta</taxon>
        <taxon>Embryophyta</taxon>
        <taxon>Tracheophyta</taxon>
        <taxon>Spermatophyta</taxon>
        <taxon>Magnoliopsida</taxon>
        <taxon>eudicotyledons</taxon>
        <taxon>Gunneridae</taxon>
        <taxon>Pentapetalae</taxon>
        <taxon>rosids</taxon>
        <taxon>malvids</taxon>
        <taxon>Malvales</taxon>
        <taxon>Malvaceae</taxon>
        <taxon>Grewioideae</taxon>
        <taxon>Apeibeae</taxon>
        <taxon>Corchorus</taxon>
    </lineage>
</organism>
<feature type="compositionally biased region" description="Basic and acidic residues" evidence="1">
    <location>
        <begin position="19"/>
        <end position="28"/>
    </location>
</feature>
<name>A0A1R3FXM5_COCAP</name>
<dbReference type="Pfam" id="PF03732">
    <property type="entry name" value="Retrotrans_gag"/>
    <property type="match status" value="1"/>
</dbReference>
<feature type="region of interest" description="Disordered" evidence="1">
    <location>
        <begin position="66"/>
        <end position="101"/>
    </location>
</feature>
<evidence type="ECO:0000259" key="2">
    <source>
        <dbReference type="Pfam" id="PF03732"/>
    </source>
</evidence>
<feature type="region of interest" description="Disordered" evidence="1">
    <location>
        <begin position="1"/>
        <end position="28"/>
    </location>
</feature>
<protein>
    <submittedName>
        <fullName evidence="3">Retrotransposon gag protein</fullName>
    </submittedName>
</protein>
<evidence type="ECO:0000313" key="4">
    <source>
        <dbReference type="Proteomes" id="UP000188268"/>
    </source>
</evidence>